<dbReference type="PANTHER" id="PTHR14150:SF12">
    <property type="entry name" value="U3 SMALL NUCLEOLAR RNA-ASSOCIATED PROTEIN 14 HOMOLOG A"/>
    <property type="match status" value="1"/>
</dbReference>
<dbReference type="eggNOG" id="KOG2172">
    <property type="taxonomic scope" value="Eukaryota"/>
</dbReference>
<proteinExistence type="inferred from homology"/>
<dbReference type="HOGENOM" id="CLU_378264_0_0_1"/>
<dbReference type="OMA" id="EHALSGW"/>
<keyword evidence="3" id="KW-0597">Phosphoprotein</keyword>
<dbReference type="InterPro" id="IPR006709">
    <property type="entry name" value="SSU_processome_Utp14"/>
</dbReference>
<reference evidence="5" key="1">
    <citation type="submission" date="2015-05" db="UniProtKB">
        <authorList>
            <consortium name="EnsemblMetazoa"/>
        </authorList>
    </citation>
    <scope>IDENTIFICATION</scope>
</reference>
<dbReference type="Proteomes" id="UP000015103">
    <property type="component" value="Unassembled WGS sequence"/>
</dbReference>
<evidence type="ECO:0000256" key="1">
    <source>
        <dbReference type="ARBA" id="ARBA00004604"/>
    </source>
</evidence>
<dbReference type="VEuPathDB" id="VectorBase:RPRC001222"/>
<dbReference type="Pfam" id="PF04615">
    <property type="entry name" value="Utp14"/>
    <property type="match status" value="2"/>
</dbReference>
<sequence length="733" mass="83655">MIARMRVRESYRIAKAIRQNKIKSKKYHRILKKERIKKELKDFEILQKTNPEAALEKLDKIERARAEERISLRHRNTGKWAKSRAIRAKYDTEARAQLAEQLAKSRDLTRRVQASTDSTSEDDDDGNEAGKESLLTDPTNPWKSVAESAETEIESFVEGFKQYEEEKKNETVQNNAINATENRALPKDISNVTCSSVQDGDAFDSEKPENLDCAESSNEETSIRQCFSESKNLGNEDDLNLREENSSDVNQRANNLNTPPATQIFAADDIESLNACSDEVGSVTLKNSDGEKTALRGMEENKISAQLSTENKTTLQLQQKLTPSNKSKTKAEPEATGNSFVKKIIFSNIEITNRTNENVTINLRQRTPKIISSEYEFQNNGSESGITLINKTKKSKLQKQLNLVNQSGTWEVSSVDASKQNSIETFNNEINSIHKISTIDKIFDNAEHKLKSTLSNHVTELKSNLTNENDNSEKIKKSKYHVDLSMKSRGKKSDIDTTLIEVANEGISTGENDLKTLLNLYDTNKNITKNEVTNIDPHKFLPVKPQKLNSGQLDFVEEHNESEDEELIDINRKLNLEEAFADDDVIEEFRREKEKDIERSNPKDIDLTLPGWGHWAGCSMEQTAENRRKRKNRRLIIKFPKIPRKDDKKDYVIINEDVSNNLKKHMVHDLPFPFKSVKDYETSIRAPIGNTWVPQSAFMKFIQPSVLTRLGSIIEPMSETERSNFKKRKVQKK</sequence>
<protein>
    <submittedName>
        <fullName evidence="5">Uncharacterized protein</fullName>
    </submittedName>
</protein>
<dbReference type="EnsemblMetazoa" id="RPRC001222-RA">
    <property type="protein sequence ID" value="RPRC001222-PA"/>
    <property type="gene ID" value="RPRC001222"/>
</dbReference>
<dbReference type="AlphaFoldDB" id="T1HB16"/>
<dbReference type="FunCoup" id="T1HB16">
    <property type="interactions" value="997"/>
</dbReference>
<keyword evidence="4" id="KW-0539">Nucleus</keyword>
<dbReference type="PANTHER" id="PTHR14150">
    <property type="entry name" value="U3 SMALL NUCLEOLAR RNA-ASSOCIATED PROTEIN 14"/>
    <property type="match status" value="1"/>
</dbReference>
<evidence type="ECO:0000313" key="6">
    <source>
        <dbReference type="Proteomes" id="UP000015103"/>
    </source>
</evidence>
<dbReference type="GO" id="GO:0032040">
    <property type="term" value="C:small-subunit processome"/>
    <property type="evidence" value="ECO:0007669"/>
    <property type="project" value="InterPro"/>
</dbReference>
<dbReference type="STRING" id="13249.T1HB16"/>
<comment type="similarity">
    <text evidence="2">Belongs to the UTP14 family.</text>
</comment>
<dbReference type="EMBL" id="ACPB03011086">
    <property type="status" value="NOT_ANNOTATED_CDS"/>
    <property type="molecule type" value="Genomic_DNA"/>
</dbReference>
<organism evidence="5 6">
    <name type="scientific">Rhodnius prolixus</name>
    <name type="common">Triatomid bug</name>
    <dbReference type="NCBI Taxonomy" id="13249"/>
    <lineage>
        <taxon>Eukaryota</taxon>
        <taxon>Metazoa</taxon>
        <taxon>Ecdysozoa</taxon>
        <taxon>Arthropoda</taxon>
        <taxon>Hexapoda</taxon>
        <taxon>Insecta</taxon>
        <taxon>Pterygota</taxon>
        <taxon>Neoptera</taxon>
        <taxon>Paraneoptera</taxon>
        <taxon>Hemiptera</taxon>
        <taxon>Heteroptera</taxon>
        <taxon>Panheteroptera</taxon>
        <taxon>Cimicomorpha</taxon>
        <taxon>Reduviidae</taxon>
        <taxon>Triatominae</taxon>
        <taxon>Rhodnius</taxon>
    </lineage>
</organism>
<keyword evidence="6" id="KW-1185">Reference proteome</keyword>
<comment type="subcellular location">
    <subcellularLocation>
        <location evidence="1">Nucleus</location>
        <location evidence="1">Nucleolus</location>
    </subcellularLocation>
</comment>
<evidence type="ECO:0000256" key="2">
    <source>
        <dbReference type="ARBA" id="ARBA00007774"/>
    </source>
</evidence>
<accession>T1HB16</accession>
<dbReference type="InParanoid" id="T1HB16"/>
<evidence type="ECO:0000256" key="4">
    <source>
        <dbReference type="ARBA" id="ARBA00023242"/>
    </source>
</evidence>
<dbReference type="GO" id="GO:0006364">
    <property type="term" value="P:rRNA processing"/>
    <property type="evidence" value="ECO:0007669"/>
    <property type="project" value="InterPro"/>
</dbReference>
<name>T1HB16_RHOPR</name>
<evidence type="ECO:0000256" key="3">
    <source>
        <dbReference type="ARBA" id="ARBA00022553"/>
    </source>
</evidence>
<evidence type="ECO:0000313" key="5">
    <source>
        <dbReference type="EnsemblMetazoa" id="RPRC001222-PA"/>
    </source>
</evidence>